<feature type="domain" description="GAF" evidence="8">
    <location>
        <begin position="153"/>
        <end position="323"/>
    </location>
</feature>
<accession>A0A4U6QLD5</accession>
<dbReference type="SMART" id="SM00065">
    <property type="entry name" value="GAF"/>
    <property type="match status" value="1"/>
</dbReference>
<dbReference type="Gene3D" id="3.30.565.10">
    <property type="entry name" value="Histidine kinase-like ATPase, C-terminal domain"/>
    <property type="match status" value="1"/>
</dbReference>
<keyword evidence="3" id="KW-0808">Transferase</keyword>
<protein>
    <recommendedName>
        <fullName evidence="2">histidine kinase</fullName>
        <ecNumber evidence="2">2.7.13.3</ecNumber>
    </recommendedName>
</protein>
<sequence>MHQDSDGGPTAPPPVIGGSQWTDGSGWQFDRDLLMLWGVEQHEAPSVLVDPVLPVGGPAAALTWETWMTGLGPAHRVVTYRIVHGSTGEPRHLQAVVRPDGASADRRPARAWHMDVTASVDVARLQERSVAQATTDRLLVLGQVGAAMAASARPGELLHRITRLVAASLGGSAHMIVLNTEGDGCDYDIVAPPDPRGVTVDRQPADDEASMPRRPTGEEPGAAGGRPVRDVDQAAVTALPRSCQGHPPSRRSAVASIFSLAEMSVTHHLTAPIRLSGRVAGALAVFRPDTAGCFDPADQGLLQVLADGAGAAVAQARARRLLHARAERLHRLVDEREDLREQRDELLEQLEDVEDRERSLVAEVVHDDPLQLIVAATLRLDLVAPHLDPGTRDEIERSLDLLEQAGQRLRDLMKVGLTPPDLRAGLWPAIREIAQVLFMGTGVRVTVRAAADPLLPAAASTGYRVVREAIMNTRRHAQARQLTVAGERRGPLLVVVVQDDGIGCDRESSPDGHFGISTMRARAEAYGGTVTIRRRDGGGCEVQLELPDAFAE</sequence>
<reference evidence="10 11" key="1">
    <citation type="submission" date="2019-05" db="EMBL/GenBank/DDBJ databases">
        <title>Nakamurella sp. N5BH11, whole genome shotgun sequence.</title>
        <authorList>
            <person name="Tuo L."/>
        </authorList>
    </citation>
    <scope>NUCLEOTIDE SEQUENCE [LARGE SCALE GENOMIC DNA]</scope>
    <source>
        <strain evidence="10 11">N5BH11</strain>
    </source>
</reference>
<comment type="caution">
    <text evidence="10">The sequence shown here is derived from an EMBL/GenBank/DDBJ whole genome shotgun (WGS) entry which is preliminary data.</text>
</comment>
<keyword evidence="11" id="KW-1185">Reference proteome</keyword>
<evidence type="ECO:0000259" key="9">
    <source>
        <dbReference type="SMART" id="SM00387"/>
    </source>
</evidence>
<evidence type="ECO:0000256" key="4">
    <source>
        <dbReference type="ARBA" id="ARBA00022777"/>
    </source>
</evidence>
<name>A0A4U6QLD5_9ACTN</name>
<dbReference type="PANTHER" id="PTHR24421:SF10">
    <property type="entry name" value="NITRATE_NITRITE SENSOR PROTEIN NARQ"/>
    <property type="match status" value="1"/>
</dbReference>
<dbReference type="SMART" id="SM00387">
    <property type="entry name" value="HATPase_c"/>
    <property type="match status" value="1"/>
</dbReference>
<feature type="region of interest" description="Disordered" evidence="7">
    <location>
        <begin position="191"/>
        <end position="228"/>
    </location>
</feature>
<dbReference type="PANTHER" id="PTHR24421">
    <property type="entry name" value="NITRATE/NITRITE SENSOR PROTEIN NARX-RELATED"/>
    <property type="match status" value="1"/>
</dbReference>
<dbReference type="Gene3D" id="3.30.450.40">
    <property type="match status" value="1"/>
</dbReference>
<dbReference type="Pfam" id="PF02518">
    <property type="entry name" value="HATPase_c"/>
    <property type="match status" value="1"/>
</dbReference>
<evidence type="ECO:0000256" key="7">
    <source>
        <dbReference type="SAM" id="MobiDB-lite"/>
    </source>
</evidence>
<evidence type="ECO:0000256" key="1">
    <source>
        <dbReference type="ARBA" id="ARBA00000085"/>
    </source>
</evidence>
<dbReference type="InterPro" id="IPR029016">
    <property type="entry name" value="GAF-like_dom_sf"/>
</dbReference>
<dbReference type="Proteomes" id="UP000306985">
    <property type="component" value="Unassembled WGS sequence"/>
</dbReference>
<evidence type="ECO:0000313" key="10">
    <source>
        <dbReference type="EMBL" id="TKV61334.1"/>
    </source>
</evidence>
<dbReference type="SUPFAM" id="SSF55781">
    <property type="entry name" value="GAF domain-like"/>
    <property type="match status" value="1"/>
</dbReference>
<feature type="domain" description="Histidine kinase/HSP90-like ATPase" evidence="9">
    <location>
        <begin position="457"/>
        <end position="550"/>
    </location>
</feature>
<evidence type="ECO:0000256" key="2">
    <source>
        <dbReference type="ARBA" id="ARBA00012438"/>
    </source>
</evidence>
<dbReference type="EC" id="2.7.13.3" evidence="2"/>
<dbReference type="CDD" id="cd16917">
    <property type="entry name" value="HATPase_UhpB-NarQ-NarX-like"/>
    <property type="match status" value="1"/>
</dbReference>
<dbReference type="SUPFAM" id="SSF55874">
    <property type="entry name" value="ATPase domain of HSP90 chaperone/DNA topoisomerase II/histidine kinase"/>
    <property type="match status" value="1"/>
</dbReference>
<comment type="catalytic activity">
    <reaction evidence="1">
        <text>ATP + protein L-histidine = ADP + protein N-phospho-L-histidine.</text>
        <dbReference type="EC" id="2.7.13.3"/>
    </reaction>
</comment>
<evidence type="ECO:0000256" key="5">
    <source>
        <dbReference type="ARBA" id="ARBA00023012"/>
    </source>
</evidence>
<keyword evidence="4" id="KW-0418">Kinase</keyword>
<feature type="region of interest" description="Disordered" evidence="7">
    <location>
        <begin position="1"/>
        <end position="22"/>
    </location>
</feature>
<feature type="coiled-coil region" evidence="6">
    <location>
        <begin position="322"/>
        <end position="363"/>
    </location>
</feature>
<evidence type="ECO:0000313" key="11">
    <source>
        <dbReference type="Proteomes" id="UP000306985"/>
    </source>
</evidence>
<dbReference type="InterPro" id="IPR050482">
    <property type="entry name" value="Sensor_HK_TwoCompSys"/>
</dbReference>
<dbReference type="EMBL" id="SZZH01000001">
    <property type="protein sequence ID" value="TKV61334.1"/>
    <property type="molecule type" value="Genomic_DNA"/>
</dbReference>
<evidence type="ECO:0000256" key="3">
    <source>
        <dbReference type="ARBA" id="ARBA00022679"/>
    </source>
</evidence>
<dbReference type="GO" id="GO:0000160">
    <property type="term" value="P:phosphorelay signal transduction system"/>
    <property type="evidence" value="ECO:0007669"/>
    <property type="project" value="UniProtKB-KW"/>
</dbReference>
<evidence type="ECO:0000256" key="6">
    <source>
        <dbReference type="SAM" id="Coils"/>
    </source>
</evidence>
<dbReference type="AlphaFoldDB" id="A0A4U6QLD5"/>
<dbReference type="InterPro" id="IPR036890">
    <property type="entry name" value="HATPase_C_sf"/>
</dbReference>
<dbReference type="RefSeq" id="WP_137448638.1">
    <property type="nucleotide sequence ID" value="NZ_SZZH01000001.1"/>
</dbReference>
<dbReference type="InterPro" id="IPR003018">
    <property type="entry name" value="GAF"/>
</dbReference>
<organism evidence="10 11">
    <name type="scientific">Nakamurella flava</name>
    <dbReference type="NCBI Taxonomy" id="2576308"/>
    <lineage>
        <taxon>Bacteria</taxon>
        <taxon>Bacillati</taxon>
        <taxon>Actinomycetota</taxon>
        <taxon>Actinomycetes</taxon>
        <taxon>Nakamurellales</taxon>
        <taxon>Nakamurellaceae</taxon>
        <taxon>Nakamurella</taxon>
    </lineage>
</organism>
<dbReference type="OrthoDB" id="144293at2"/>
<dbReference type="GO" id="GO:0004673">
    <property type="term" value="F:protein histidine kinase activity"/>
    <property type="evidence" value="ECO:0007669"/>
    <property type="project" value="UniProtKB-EC"/>
</dbReference>
<dbReference type="Pfam" id="PF01590">
    <property type="entry name" value="GAF"/>
    <property type="match status" value="1"/>
</dbReference>
<keyword evidence="5" id="KW-0902">Two-component regulatory system</keyword>
<proteinExistence type="predicted"/>
<evidence type="ECO:0000259" key="8">
    <source>
        <dbReference type="SMART" id="SM00065"/>
    </source>
</evidence>
<dbReference type="InterPro" id="IPR003594">
    <property type="entry name" value="HATPase_dom"/>
</dbReference>
<gene>
    <name evidence="10" type="ORF">FDO65_06970</name>
</gene>
<keyword evidence="6" id="KW-0175">Coiled coil</keyword>